<keyword evidence="2" id="KW-1185">Reference proteome</keyword>
<evidence type="ECO:0000313" key="2">
    <source>
        <dbReference type="Proteomes" id="UP001652623"/>
    </source>
</evidence>
<dbReference type="SMART" id="SM00256">
    <property type="entry name" value="FBOX"/>
    <property type="match status" value="1"/>
</dbReference>
<dbReference type="Gene3D" id="1.20.1280.50">
    <property type="match status" value="1"/>
</dbReference>
<sequence length="400" mass="45998">MDLIQAKSEAKRRNNIVSEELEIEILARLPVISLLRFKCVCKSWRSLISSPFFIEKHLHDCNSINNPNLLFITKICDRVNWYSMQYDTMFIVSPQTLQVIKTQNDPPRVRDNWWPQILGSCNGLVCLYCNVDYGNGAIWNPATRETKALPCSLIQQSLIRAAGFGFDANNNDYKVFLIHLFTDGADDDDEELSKPEGFQLEYYSLRTNSWKLVNEIQGMDLLFEDGTIGAYTNGMISWLAYTEEEDYSDPEIWPFTWRDEIISFDISNEVIIRTPLPNNIGSHAVDQSVNHVRVLNESFAVVSDNFHDCEFDIWVLREVGVVESWTKLFTVGPLPHSVPDPLVIWKEGVVFWNRKDKELILYDSANQQKSCAGIPKRQYQLTDAVIYRESLVPLFTDGTT</sequence>
<dbReference type="SUPFAM" id="SSF81383">
    <property type="entry name" value="F-box domain"/>
    <property type="match status" value="1"/>
</dbReference>
<protein>
    <submittedName>
        <fullName evidence="3 4">F-box/kelch-repeat protein At3g23880</fullName>
    </submittedName>
</protein>
<dbReference type="PANTHER" id="PTHR31672">
    <property type="entry name" value="BNACNNG10540D PROTEIN"/>
    <property type="match status" value="1"/>
</dbReference>
<dbReference type="Proteomes" id="UP001652623">
    <property type="component" value="Chromosome 10"/>
</dbReference>
<evidence type="ECO:0000259" key="1">
    <source>
        <dbReference type="SMART" id="SM00256"/>
    </source>
</evidence>
<dbReference type="KEGG" id="zju:107411751"/>
<dbReference type="Pfam" id="PF07734">
    <property type="entry name" value="FBA_1"/>
    <property type="match status" value="1"/>
</dbReference>
<proteinExistence type="predicted"/>
<evidence type="ECO:0000313" key="6">
    <source>
        <dbReference type="RefSeq" id="XP_048324501.2"/>
    </source>
</evidence>
<name>A0A6P3ZBJ7_ZIZJJ</name>
<evidence type="ECO:0000313" key="5">
    <source>
        <dbReference type="RefSeq" id="XP_015874889.2"/>
    </source>
</evidence>
<dbReference type="RefSeq" id="XP_048324501.2">
    <property type="nucleotide sequence ID" value="XM_048468544.2"/>
</dbReference>
<dbReference type="CDD" id="cd22157">
    <property type="entry name" value="F-box_AtFBW1-like"/>
    <property type="match status" value="1"/>
</dbReference>
<dbReference type="AlphaFoldDB" id="A0A6P3ZBJ7"/>
<organism evidence="2 5">
    <name type="scientific">Ziziphus jujuba</name>
    <name type="common">Chinese jujube</name>
    <name type="synonym">Ziziphus sativa</name>
    <dbReference type="NCBI Taxonomy" id="326968"/>
    <lineage>
        <taxon>Eukaryota</taxon>
        <taxon>Viridiplantae</taxon>
        <taxon>Streptophyta</taxon>
        <taxon>Embryophyta</taxon>
        <taxon>Tracheophyta</taxon>
        <taxon>Spermatophyta</taxon>
        <taxon>Magnoliopsida</taxon>
        <taxon>eudicotyledons</taxon>
        <taxon>Gunneridae</taxon>
        <taxon>Pentapetalae</taxon>
        <taxon>rosids</taxon>
        <taxon>fabids</taxon>
        <taxon>Rosales</taxon>
        <taxon>Rhamnaceae</taxon>
        <taxon>Paliureae</taxon>
        <taxon>Ziziphus</taxon>
    </lineage>
</organism>
<dbReference type="GeneID" id="107411751"/>
<dbReference type="Pfam" id="PF00646">
    <property type="entry name" value="F-box"/>
    <property type="match status" value="1"/>
</dbReference>
<evidence type="ECO:0000313" key="4">
    <source>
        <dbReference type="RefSeq" id="XP_015874888.2"/>
    </source>
</evidence>
<dbReference type="NCBIfam" id="TIGR01640">
    <property type="entry name" value="F_box_assoc_1"/>
    <property type="match status" value="1"/>
</dbReference>
<dbReference type="PANTHER" id="PTHR31672:SF13">
    <property type="entry name" value="F-BOX PROTEIN CPR30-LIKE"/>
    <property type="match status" value="1"/>
</dbReference>
<dbReference type="RefSeq" id="XP_015874887.2">
    <property type="nucleotide sequence ID" value="XM_016019401.4"/>
</dbReference>
<reference evidence="3 4" key="1">
    <citation type="submission" date="2025-05" db="UniProtKB">
        <authorList>
            <consortium name="RefSeq"/>
        </authorList>
    </citation>
    <scope>IDENTIFICATION</scope>
    <source>
        <tissue evidence="3 4">Seedling</tissue>
    </source>
</reference>
<evidence type="ECO:0000313" key="3">
    <source>
        <dbReference type="RefSeq" id="XP_015874887.2"/>
    </source>
</evidence>
<dbReference type="InterPro" id="IPR050796">
    <property type="entry name" value="SCF_F-box_component"/>
</dbReference>
<feature type="domain" description="F-box" evidence="1">
    <location>
        <begin position="17"/>
        <end position="56"/>
    </location>
</feature>
<dbReference type="InterPro" id="IPR006527">
    <property type="entry name" value="F-box-assoc_dom_typ1"/>
</dbReference>
<dbReference type="RefSeq" id="XP_015874889.2">
    <property type="nucleotide sequence ID" value="XM_016019403.4"/>
</dbReference>
<dbReference type="InterPro" id="IPR001810">
    <property type="entry name" value="F-box_dom"/>
</dbReference>
<dbReference type="InterPro" id="IPR017451">
    <property type="entry name" value="F-box-assoc_interact_dom"/>
</dbReference>
<dbReference type="InterPro" id="IPR036047">
    <property type="entry name" value="F-box-like_dom_sf"/>
</dbReference>
<gene>
    <name evidence="3 4 5 6" type="primary">LOC107411751</name>
</gene>
<dbReference type="RefSeq" id="XP_015874888.2">
    <property type="nucleotide sequence ID" value="XM_016019402.4"/>
</dbReference>
<accession>A0A6P3ZBJ7</accession>